<dbReference type="OrthoDB" id="7266652at2"/>
<protein>
    <recommendedName>
        <fullName evidence="1">Heme NO-binding domain-containing protein</fullName>
    </recommendedName>
</protein>
<dbReference type="GO" id="GO:0020037">
    <property type="term" value="F:heme binding"/>
    <property type="evidence" value="ECO:0007669"/>
    <property type="project" value="InterPro"/>
</dbReference>
<name>A0A3A3FQK3_9BURK</name>
<sequence length="179" mass="19963">MKGIVFREFINMVEESFSPDMADKIISSSKLTTAGAYTSVGNYDHREIVELVSHLSAATGTSVPDLLRAFGEHLFGRFAVLYPSHFAAQVSAFEFISILDNKIHVEVQKLYPDAELPQFQHEFPTPDRMVVVYTSKRPFADLAEGLIRGCINYFGGGISLTRENLPCDEGAHTRFALTR</sequence>
<reference evidence="3" key="1">
    <citation type="submission" date="2018-09" db="EMBL/GenBank/DDBJ databases">
        <authorList>
            <person name="Zhu H."/>
        </authorList>
    </citation>
    <scope>NUCLEOTIDE SEQUENCE [LARGE SCALE GENOMIC DNA]</scope>
    <source>
        <strain evidence="3">K1R23-30</strain>
    </source>
</reference>
<dbReference type="InterPro" id="IPR038158">
    <property type="entry name" value="H-NOX_domain_sf"/>
</dbReference>
<dbReference type="Pfam" id="PF07700">
    <property type="entry name" value="HNOB"/>
    <property type="match status" value="1"/>
</dbReference>
<dbReference type="InterPro" id="IPR024096">
    <property type="entry name" value="NO_sig/Golgi_transp_ligand-bd"/>
</dbReference>
<proteinExistence type="predicted"/>
<dbReference type="EMBL" id="QYUO01000001">
    <property type="protein sequence ID" value="RJF97484.1"/>
    <property type="molecule type" value="Genomic_DNA"/>
</dbReference>
<organism evidence="2 3">
    <name type="scientific">Noviherbaspirillum saxi</name>
    <dbReference type="NCBI Taxonomy" id="2320863"/>
    <lineage>
        <taxon>Bacteria</taxon>
        <taxon>Pseudomonadati</taxon>
        <taxon>Pseudomonadota</taxon>
        <taxon>Betaproteobacteria</taxon>
        <taxon>Burkholderiales</taxon>
        <taxon>Oxalobacteraceae</taxon>
        <taxon>Noviherbaspirillum</taxon>
    </lineage>
</organism>
<dbReference type="Proteomes" id="UP000265955">
    <property type="component" value="Unassembled WGS sequence"/>
</dbReference>
<keyword evidence="3" id="KW-1185">Reference proteome</keyword>
<evidence type="ECO:0000259" key="1">
    <source>
        <dbReference type="Pfam" id="PF07700"/>
    </source>
</evidence>
<dbReference type="AlphaFoldDB" id="A0A3A3FQK3"/>
<dbReference type="InterPro" id="IPR011644">
    <property type="entry name" value="Heme_NO-bd"/>
</dbReference>
<evidence type="ECO:0000313" key="3">
    <source>
        <dbReference type="Proteomes" id="UP000265955"/>
    </source>
</evidence>
<feature type="domain" description="Heme NO-binding" evidence="1">
    <location>
        <begin position="2"/>
        <end position="159"/>
    </location>
</feature>
<accession>A0A3A3FQK3</accession>
<gene>
    <name evidence="2" type="ORF">D3871_02275</name>
</gene>
<dbReference type="Gene3D" id="3.90.1520.10">
    <property type="entry name" value="H-NOX domain"/>
    <property type="match status" value="1"/>
</dbReference>
<comment type="caution">
    <text evidence="2">The sequence shown here is derived from an EMBL/GenBank/DDBJ whole genome shotgun (WGS) entry which is preliminary data.</text>
</comment>
<dbReference type="RefSeq" id="WP_119767433.1">
    <property type="nucleotide sequence ID" value="NZ_QYUO01000001.1"/>
</dbReference>
<evidence type="ECO:0000313" key="2">
    <source>
        <dbReference type="EMBL" id="RJF97484.1"/>
    </source>
</evidence>
<dbReference type="SUPFAM" id="SSF111126">
    <property type="entry name" value="Ligand-binding domain in the NO signalling and Golgi transport"/>
    <property type="match status" value="1"/>
</dbReference>